<protein>
    <submittedName>
        <fullName evidence="2">RNB domain-containing ribonuclease</fullName>
    </submittedName>
</protein>
<dbReference type="PANTHER" id="PTHR23355:SF9">
    <property type="entry name" value="DIS3-LIKE EXONUCLEASE 2"/>
    <property type="match status" value="1"/>
</dbReference>
<feature type="domain" description="RNB" evidence="1">
    <location>
        <begin position="7"/>
        <end position="84"/>
    </location>
</feature>
<accession>A0ABR9RX74</accession>
<keyword evidence="3" id="KW-1185">Reference proteome</keyword>
<sequence length="84" mass="9659">KEEIARRRDMRNDLTFTIDPKDAKDFDDALSFTLLKDGLYEIGIHIADVSHYVKEGTVLDDEAYERATSVYLVDRVVPMLPEVL</sequence>
<feature type="non-terminal residue" evidence="2">
    <location>
        <position position="84"/>
    </location>
</feature>
<dbReference type="InterPro" id="IPR012340">
    <property type="entry name" value="NA-bd_OB-fold"/>
</dbReference>
<dbReference type="InterPro" id="IPR050180">
    <property type="entry name" value="RNR_Ribonuclease"/>
</dbReference>
<feature type="non-terminal residue" evidence="2">
    <location>
        <position position="1"/>
    </location>
</feature>
<proteinExistence type="predicted"/>
<evidence type="ECO:0000259" key="1">
    <source>
        <dbReference type="Pfam" id="PF00773"/>
    </source>
</evidence>
<evidence type="ECO:0000313" key="3">
    <source>
        <dbReference type="Proteomes" id="UP000756387"/>
    </source>
</evidence>
<dbReference type="SUPFAM" id="SSF50249">
    <property type="entry name" value="Nucleic acid-binding proteins"/>
    <property type="match status" value="1"/>
</dbReference>
<dbReference type="Pfam" id="PF00773">
    <property type="entry name" value="RNB"/>
    <property type="match status" value="1"/>
</dbReference>
<evidence type="ECO:0000313" key="2">
    <source>
        <dbReference type="EMBL" id="MBE7326182.1"/>
    </source>
</evidence>
<reference evidence="2 3" key="1">
    <citation type="submission" date="2020-10" db="EMBL/GenBank/DDBJ databases">
        <title>Nocardioides sp. isolated from sludge.</title>
        <authorList>
            <person name="Zhang X."/>
        </authorList>
    </citation>
    <scope>NUCLEOTIDE SEQUENCE [LARGE SCALE GENOMIC DNA]</scope>
    <source>
        <strain evidence="2 3">Y6</strain>
    </source>
</reference>
<dbReference type="Proteomes" id="UP000756387">
    <property type="component" value="Unassembled WGS sequence"/>
</dbReference>
<dbReference type="EMBL" id="JADCSA010000787">
    <property type="protein sequence ID" value="MBE7326182.1"/>
    <property type="molecule type" value="Genomic_DNA"/>
</dbReference>
<name>A0ABR9RX74_9ACTN</name>
<gene>
    <name evidence="2" type="ORF">IEQ44_16240</name>
</gene>
<comment type="caution">
    <text evidence="2">The sequence shown here is derived from an EMBL/GenBank/DDBJ whole genome shotgun (WGS) entry which is preliminary data.</text>
</comment>
<dbReference type="InterPro" id="IPR001900">
    <property type="entry name" value="RNase_II/R"/>
</dbReference>
<organism evidence="2 3">
    <name type="scientific">Nocardioides malaquae</name>
    <dbReference type="NCBI Taxonomy" id="2773426"/>
    <lineage>
        <taxon>Bacteria</taxon>
        <taxon>Bacillati</taxon>
        <taxon>Actinomycetota</taxon>
        <taxon>Actinomycetes</taxon>
        <taxon>Propionibacteriales</taxon>
        <taxon>Nocardioidaceae</taxon>
        <taxon>Nocardioides</taxon>
    </lineage>
</organism>
<dbReference type="PANTHER" id="PTHR23355">
    <property type="entry name" value="RIBONUCLEASE"/>
    <property type="match status" value="1"/>
</dbReference>